<name>A0ABM9HI27_9PROT</name>
<dbReference type="Proteomes" id="UP001154272">
    <property type="component" value="Unassembled WGS sequence"/>
</dbReference>
<gene>
    <name evidence="1" type="ORF">R83534S58_LOCUS84</name>
</gene>
<comment type="caution">
    <text evidence="1">The sequence shown here is derived from an EMBL/GenBank/DDBJ whole genome shotgun (WGS) entry which is preliminary data.</text>
</comment>
<evidence type="ECO:0000313" key="2">
    <source>
        <dbReference type="Proteomes" id="UP001154272"/>
    </source>
</evidence>
<accession>A0ABM9HI27</accession>
<evidence type="ECO:0008006" key="3">
    <source>
        <dbReference type="Google" id="ProtNLM"/>
    </source>
</evidence>
<protein>
    <recommendedName>
        <fullName evidence="3">Transposase</fullName>
    </recommendedName>
</protein>
<keyword evidence="2" id="KW-1185">Reference proteome</keyword>
<dbReference type="EMBL" id="CAMXCH010000001">
    <property type="protein sequence ID" value="CAI3923458.1"/>
    <property type="molecule type" value="Genomic_DNA"/>
</dbReference>
<organism evidence="1 2">
    <name type="scientific">Commensalibacter papalotli</name>
    <name type="common">ex Botero et al. 2024</name>
    <dbReference type="NCBI Taxonomy" id="2972766"/>
    <lineage>
        <taxon>Bacteria</taxon>
        <taxon>Pseudomonadati</taxon>
        <taxon>Pseudomonadota</taxon>
        <taxon>Alphaproteobacteria</taxon>
        <taxon>Acetobacterales</taxon>
        <taxon>Acetobacteraceae</taxon>
    </lineage>
</organism>
<evidence type="ECO:0000313" key="1">
    <source>
        <dbReference type="EMBL" id="CAI3923458.1"/>
    </source>
</evidence>
<reference evidence="1" key="1">
    <citation type="submission" date="2022-10" db="EMBL/GenBank/DDBJ databases">
        <authorList>
            <person name="Botero Cardona J."/>
        </authorList>
    </citation>
    <scope>NUCLEOTIDE SEQUENCE</scope>
    <source>
        <strain evidence="1">R-83534</strain>
    </source>
</reference>
<proteinExistence type="predicted"/>
<sequence length="52" mass="6203">MASIIMEYSFSNLRKAKIFDQKKASNIFMFFLKLIETINYKKTLNWMDCLSS</sequence>